<evidence type="ECO:0000256" key="2">
    <source>
        <dbReference type="ARBA" id="ARBA00022679"/>
    </source>
</evidence>
<dbReference type="InterPro" id="IPR011611">
    <property type="entry name" value="PfkB_dom"/>
</dbReference>
<dbReference type="AlphaFoldDB" id="A0A0A1MBL8"/>
<evidence type="ECO:0000259" key="4">
    <source>
        <dbReference type="Pfam" id="PF00294"/>
    </source>
</evidence>
<evidence type="ECO:0000313" key="6">
    <source>
        <dbReference type="Proteomes" id="UP000040453"/>
    </source>
</evidence>
<dbReference type="SUPFAM" id="SSF53613">
    <property type="entry name" value="Ribokinase-like"/>
    <property type="match status" value="1"/>
</dbReference>
<gene>
    <name evidence="5" type="primary">kdgK_1</name>
    <name evidence="5" type="ORF">BN997_00256</name>
</gene>
<keyword evidence="3 5" id="KW-0418">Kinase</keyword>
<accession>A0A0A1MBL8</accession>
<evidence type="ECO:0000256" key="3">
    <source>
        <dbReference type="ARBA" id="ARBA00022777"/>
    </source>
</evidence>
<proteinExistence type="inferred from homology"/>
<dbReference type="EMBL" id="CDGG01000001">
    <property type="protein sequence ID" value="CEI80453.1"/>
    <property type="molecule type" value="Genomic_DNA"/>
</dbReference>
<dbReference type="Proteomes" id="UP000040453">
    <property type="component" value="Unassembled WGS sequence"/>
</dbReference>
<dbReference type="CDD" id="cd01166">
    <property type="entry name" value="KdgK"/>
    <property type="match status" value="1"/>
</dbReference>
<dbReference type="PANTHER" id="PTHR43320:SF2">
    <property type="entry name" value="2-DEHYDRO-3-DEOXYGLUCONOKINASE_2-DEHYDRO-3-DEOXYGALACTONOKINASE"/>
    <property type="match status" value="1"/>
</dbReference>
<feature type="domain" description="Carbohydrate kinase PfkB" evidence="4">
    <location>
        <begin position="21"/>
        <end position="335"/>
    </location>
</feature>
<dbReference type="Gene3D" id="3.40.1190.20">
    <property type="match status" value="1"/>
</dbReference>
<reference evidence="5 6" key="1">
    <citation type="submission" date="2014-11" db="EMBL/GenBank/DDBJ databases">
        <authorList>
            <person name="Urmite Genomes Urmite Genomes"/>
        </authorList>
    </citation>
    <scope>NUCLEOTIDE SEQUENCE [LARGE SCALE GENOMIC DNA]</scope>
    <source>
        <strain evidence="5 6">Oc5</strain>
    </source>
</reference>
<protein>
    <submittedName>
        <fullName evidence="5">2-dehydro-3-deoxygluconokinase</fullName>
    </submittedName>
</protein>
<organism evidence="5 6">
    <name type="scientific">Oceanobacillus oncorhynchi</name>
    <dbReference type="NCBI Taxonomy" id="545501"/>
    <lineage>
        <taxon>Bacteria</taxon>
        <taxon>Bacillati</taxon>
        <taxon>Bacillota</taxon>
        <taxon>Bacilli</taxon>
        <taxon>Bacillales</taxon>
        <taxon>Bacillaceae</taxon>
        <taxon>Oceanobacillus</taxon>
    </lineage>
</organism>
<sequence>MWKMLESSWLSSKNWLIKMRRNIVAFGEVMMRLQVPGYELLTQANHLQYSFSGTGVNVASAMTKLGHKGYLITKLPDNPLGDAAITFLQRLGIEQDFIARDGKYIGMYFLENGFGQRASRVTYTNRLESTFNTADISDYNLDVIAAHTDIIHFCGISLAMTDTVRASMKKLAAKVKEKGGKVCFDCNYRPSLWKGGYEAAKPHYEEMLSLADIVMMNEKDAMYILGMESKKLERKEQLQDVIPKAAEQFRISVIAGTHREINADNTHSLQGYLFKQGKFVFSKKLTFSVYDRIGAGDAYTSGILHGELSGFTTGKTVAFAAAAGMLACTIVGDTPMSTEAEIAAAMAGGVGDVER</sequence>
<dbReference type="Pfam" id="PF00294">
    <property type="entry name" value="PfkB"/>
    <property type="match status" value="1"/>
</dbReference>
<dbReference type="InterPro" id="IPR029056">
    <property type="entry name" value="Ribokinase-like"/>
</dbReference>
<dbReference type="STRING" id="545501.BN997_00256"/>
<evidence type="ECO:0000313" key="5">
    <source>
        <dbReference type="EMBL" id="CEI80453.1"/>
    </source>
</evidence>
<comment type="similarity">
    <text evidence="1">Belongs to the carbohydrate kinase PfkB family.</text>
</comment>
<dbReference type="GO" id="GO:0016301">
    <property type="term" value="F:kinase activity"/>
    <property type="evidence" value="ECO:0007669"/>
    <property type="project" value="UniProtKB-KW"/>
</dbReference>
<name>A0A0A1MBL8_9BACI</name>
<keyword evidence="2" id="KW-0808">Transferase</keyword>
<evidence type="ECO:0000256" key="1">
    <source>
        <dbReference type="ARBA" id="ARBA00010688"/>
    </source>
</evidence>
<dbReference type="PANTHER" id="PTHR43320">
    <property type="entry name" value="SUGAR KINASE"/>
    <property type="match status" value="1"/>
</dbReference>
<keyword evidence="6" id="KW-1185">Reference proteome</keyword>
<dbReference type="InterPro" id="IPR052700">
    <property type="entry name" value="Carb_kinase_PfkB-like"/>
</dbReference>